<dbReference type="EMBL" id="CP000853">
    <property type="protein sequence ID" value="ABW18109.1"/>
    <property type="molecule type" value="Genomic_DNA"/>
</dbReference>
<dbReference type="InterPro" id="IPR001920">
    <property type="entry name" value="Asp/Glu_race"/>
</dbReference>
<gene>
    <name evidence="3" type="ordered locus">Clos_0547</name>
</gene>
<protein>
    <submittedName>
        <fullName evidence="3">Aspartate racemase</fullName>
    </submittedName>
</protein>
<reference evidence="4" key="1">
    <citation type="submission" date="2007-10" db="EMBL/GenBank/DDBJ databases">
        <title>Complete genome of Alkaliphilus oremlandii OhILAs.</title>
        <authorList>
            <person name="Copeland A."/>
            <person name="Lucas S."/>
            <person name="Lapidus A."/>
            <person name="Barry K."/>
            <person name="Detter J.C."/>
            <person name="Glavina del Rio T."/>
            <person name="Hammon N."/>
            <person name="Israni S."/>
            <person name="Dalin E."/>
            <person name="Tice H."/>
            <person name="Pitluck S."/>
            <person name="Chain P."/>
            <person name="Malfatti S."/>
            <person name="Shin M."/>
            <person name="Vergez L."/>
            <person name="Schmutz J."/>
            <person name="Larimer F."/>
            <person name="Land M."/>
            <person name="Hauser L."/>
            <person name="Kyrpides N."/>
            <person name="Mikhailova N."/>
            <person name="Stolz J.F."/>
            <person name="Dawson A."/>
            <person name="Fisher E."/>
            <person name="Crable B."/>
            <person name="Perera E."/>
            <person name="Lisak J."/>
            <person name="Ranganathan M."/>
            <person name="Basu P."/>
            <person name="Richardson P."/>
        </authorList>
    </citation>
    <scope>NUCLEOTIDE SEQUENCE [LARGE SCALE GENOMIC DNA]</scope>
    <source>
        <strain evidence="4">OhILAs</strain>
    </source>
</reference>
<comment type="similarity">
    <text evidence="1">Belongs to the aspartate/glutamate racemases family.</text>
</comment>
<keyword evidence="2" id="KW-0413">Isomerase</keyword>
<dbReference type="eggNOG" id="COG1794">
    <property type="taxonomic scope" value="Bacteria"/>
</dbReference>
<keyword evidence="4" id="KW-1185">Reference proteome</keyword>
<proteinExistence type="inferred from homology"/>
<evidence type="ECO:0000313" key="4">
    <source>
        <dbReference type="Proteomes" id="UP000000269"/>
    </source>
</evidence>
<dbReference type="InterPro" id="IPR033134">
    <property type="entry name" value="Asp/Glu_racemase_AS_2"/>
</dbReference>
<dbReference type="NCBIfam" id="TIGR00035">
    <property type="entry name" value="asp_race"/>
    <property type="match status" value="1"/>
</dbReference>
<evidence type="ECO:0000313" key="3">
    <source>
        <dbReference type="EMBL" id="ABW18109.1"/>
    </source>
</evidence>
<dbReference type="Gene3D" id="3.40.50.1860">
    <property type="match status" value="2"/>
</dbReference>
<dbReference type="InterPro" id="IPR015942">
    <property type="entry name" value="Asp/Glu/hydantoin_racemase"/>
</dbReference>
<dbReference type="Pfam" id="PF01177">
    <property type="entry name" value="Asp_Glu_race"/>
    <property type="match status" value="1"/>
</dbReference>
<dbReference type="GO" id="GO:0047661">
    <property type="term" value="F:amino-acid racemase activity"/>
    <property type="evidence" value="ECO:0007669"/>
    <property type="project" value="InterPro"/>
</dbReference>
<dbReference type="HOGENOM" id="CLU_055360_2_2_9"/>
<dbReference type="Proteomes" id="UP000000269">
    <property type="component" value="Chromosome"/>
</dbReference>
<dbReference type="SUPFAM" id="SSF53681">
    <property type="entry name" value="Aspartate/glutamate racemase"/>
    <property type="match status" value="2"/>
</dbReference>
<dbReference type="InterPro" id="IPR004380">
    <property type="entry name" value="Asp_race"/>
</dbReference>
<dbReference type="PANTHER" id="PTHR21198">
    <property type="entry name" value="GLUTAMATE RACEMASE"/>
    <property type="match status" value="1"/>
</dbReference>
<dbReference type="PROSITE" id="PS00924">
    <property type="entry name" value="ASP_GLU_RACEMASE_2"/>
    <property type="match status" value="1"/>
</dbReference>
<organism evidence="3 4">
    <name type="scientific">Alkaliphilus oremlandii (strain OhILAs)</name>
    <name type="common">Clostridium oremlandii (strain OhILAs)</name>
    <dbReference type="NCBI Taxonomy" id="350688"/>
    <lineage>
        <taxon>Bacteria</taxon>
        <taxon>Bacillati</taxon>
        <taxon>Bacillota</taxon>
        <taxon>Clostridia</taxon>
        <taxon>Peptostreptococcales</taxon>
        <taxon>Natronincolaceae</taxon>
        <taxon>Alkaliphilus</taxon>
    </lineage>
</organism>
<evidence type="ECO:0000256" key="2">
    <source>
        <dbReference type="ARBA" id="ARBA00023235"/>
    </source>
</evidence>
<accession>A8MLJ5</accession>
<dbReference type="STRING" id="350688.Clos_0547"/>
<name>A8MLJ5_ALKOO</name>
<dbReference type="RefSeq" id="WP_012158423.1">
    <property type="nucleotide sequence ID" value="NC_009922.1"/>
</dbReference>
<sequence>MNRTLGIIGGMGPLATANLFNKIVLKTEAKSDQDHIHILIDNNIAIPDRTAYLVGDGDNPLEELVKSAKRLENMGADFLIMPCNTAHYFYQEIKDVINIAFLNMIEETVMHIKEKYPTSKKVGLLATDGTVQSKIYDLYFNKENIEMINLDENSQKSIMNIIYSVKAGKNQIPLEDIYSAIDELKGKGADVVILGCTELSVVNEKHDLKGNIVDALNIITETAIQFAGKKVASK</sequence>
<dbReference type="KEGG" id="aoe:Clos_0547"/>
<dbReference type="PANTHER" id="PTHR21198:SF7">
    <property type="entry name" value="ASPARTATE-GLUTAMATE RACEMASE FAMILY"/>
    <property type="match status" value="1"/>
</dbReference>
<dbReference type="OrthoDB" id="9803739at2"/>
<evidence type="ECO:0000256" key="1">
    <source>
        <dbReference type="ARBA" id="ARBA00007847"/>
    </source>
</evidence>
<dbReference type="AlphaFoldDB" id="A8MLJ5"/>
<dbReference type="CDD" id="cd00945">
    <property type="entry name" value="Aldolase_Class_I"/>
    <property type="match status" value="1"/>
</dbReference>